<protein>
    <submittedName>
        <fullName evidence="3">Phytoene dehydrogenase-like protein</fullName>
    </submittedName>
</protein>
<reference evidence="3 4" key="1">
    <citation type="journal article" date="2015" name="Stand. Genomic Sci.">
        <title>Genomic Encyclopedia of Bacterial and Archaeal Type Strains, Phase III: the genomes of soil and plant-associated and newly described type strains.</title>
        <authorList>
            <person name="Whitman W.B."/>
            <person name="Woyke T."/>
            <person name="Klenk H.P."/>
            <person name="Zhou Y."/>
            <person name="Lilburn T.G."/>
            <person name="Beck B.J."/>
            <person name="De Vos P."/>
            <person name="Vandamme P."/>
            <person name="Eisen J.A."/>
            <person name="Garrity G."/>
            <person name="Hugenholtz P."/>
            <person name="Kyrpides N.C."/>
        </authorList>
    </citation>
    <scope>NUCLEOTIDE SEQUENCE [LARGE SCALE GENOMIC DNA]</scope>
    <source>
        <strain evidence="3 4">CGMCC 1.10115</strain>
    </source>
</reference>
<keyword evidence="4" id="KW-1185">Reference proteome</keyword>
<feature type="domain" description="Amine oxidase" evidence="2">
    <location>
        <begin position="14"/>
        <end position="273"/>
    </location>
</feature>
<proteinExistence type="inferred from homology"/>
<gene>
    <name evidence="3" type="ORF">IQ19_04018</name>
</gene>
<dbReference type="Gene3D" id="3.50.50.60">
    <property type="entry name" value="FAD/NAD(P)-binding domain"/>
    <property type="match status" value="1"/>
</dbReference>
<dbReference type="PANTHER" id="PTHR43734">
    <property type="entry name" value="PHYTOENE DESATURASE"/>
    <property type="match status" value="1"/>
</dbReference>
<sequence>MNPKWDVVIVGGGLAGYVAANFLANTNLKVLILEKAKKVGGRAKTDRINQQFFNLGPHALYNKGKARPILEELGITPEGNTPRLGGLLLENNTQYTAPFSTLGLLKTRFLNWKERKEWISSLIKIKNSISDELVTQTFQKWVQQTAKSEKVRSLLYIMGRLATYCHSPEKVSANVIVSHMQYAMGGVIYLDGGWQTMIDQLHNQAVISGVQIQTNSNVKQIVTNESDQFQLILSNNDIIQSKHILYTAAPHELNKLLAESVPQPQRSFFEQIKPIKAATLDVSLKKLPIPKLLFAMGITDSIYYSVHSKYARLSKDGLSTILHVLKYHHPDEKINGRKEKANLEKFLDMIQPGWRKYEVASRCLPQITVSYRLPQIGDEKESVTPKHIFPGYL</sequence>
<evidence type="ECO:0000313" key="4">
    <source>
        <dbReference type="Proteomes" id="UP000318667"/>
    </source>
</evidence>
<name>A0A562JIN4_9BACI</name>
<evidence type="ECO:0000313" key="3">
    <source>
        <dbReference type="EMBL" id="TWH83036.1"/>
    </source>
</evidence>
<dbReference type="InterPro" id="IPR002937">
    <property type="entry name" value="Amino_oxidase"/>
</dbReference>
<comment type="similarity">
    <text evidence="1">Belongs to the carotenoid/retinoid oxidoreductase family. CrtN subfamily.</text>
</comment>
<organism evidence="3 4">
    <name type="scientific">Cytobacillus oceanisediminis</name>
    <dbReference type="NCBI Taxonomy" id="665099"/>
    <lineage>
        <taxon>Bacteria</taxon>
        <taxon>Bacillati</taxon>
        <taxon>Bacillota</taxon>
        <taxon>Bacilli</taxon>
        <taxon>Bacillales</taxon>
        <taxon>Bacillaceae</taxon>
        <taxon>Cytobacillus</taxon>
    </lineage>
</organism>
<dbReference type="Gene3D" id="3.90.660.50">
    <property type="match status" value="1"/>
</dbReference>
<accession>A0A562JIN4</accession>
<dbReference type="RefSeq" id="WP_242021067.1">
    <property type="nucleotide sequence ID" value="NZ_CBCSDC010000015.1"/>
</dbReference>
<dbReference type="AlphaFoldDB" id="A0A562JIN4"/>
<comment type="caution">
    <text evidence="3">The sequence shown here is derived from an EMBL/GenBank/DDBJ whole genome shotgun (WGS) entry which is preliminary data.</text>
</comment>
<dbReference type="EMBL" id="VLKI01000014">
    <property type="protein sequence ID" value="TWH83036.1"/>
    <property type="molecule type" value="Genomic_DNA"/>
</dbReference>
<evidence type="ECO:0000259" key="2">
    <source>
        <dbReference type="Pfam" id="PF01593"/>
    </source>
</evidence>
<dbReference type="Proteomes" id="UP000318667">
    <property type="component" value="Unassembled WGS sequence"/>
</dbReference>
<dbReference type="InterPro" id="IPR036188">
    <property type="entry name" value="FAD/NAD-bd_sf"/>
</dbReference>
<dbReference type="PRINTS" id="PR00469">
    <property type="entry name" value="PNDRDTASEII"/>
</dbReference>
<dbReference type="GO" id="GO:0016491">
    <property type="term" value="F:oxidoreductase activity"/>
    <property type="evidence" value="ECO:0007669"/>
    <property type="project" value="InterPro"/>
</dbReference>
<dbReference type="GeneID" id="65405136"/>
<evidence type="ECO:0000256" key="1">
    <source>
        <dbReference type="ARBA" id="ARBA00038322"/>
    </source>
</evidence>
<dbReference type="SUPFAM" id="SSF51905">
    <property type="entry name" value="FAD/NAD(P)-binding domain"/>
    <property type="match status" value="1"/>
</dbReference>
<dbReference type="Pfam" id="PF01593">
    <property type="entry name" value="Amino_oxidase"/>
    <property type="match status" value="1"/>
</dbReference>
<dbReference type="PANTHER" id="PTHR43734:SF1">
    <property type="entry name" value="PHYTOENE DESATURASE"/>
    <property type="match status" value="1"/>
</dbReference>